<dbReference type="PANTHER" id="PTHR33064">
    <property type="entry name" value="POL PROTEIN"/>
    <property type="match status" value="1"/>
</dbReference>
<evidence type="ECO:0000256" key="1">
    <source>
        <dbReference type="ARBA" id="ARBA00010879"/>
    </source>
</evidence>
<dbReference type="AlphaFoldDB" id="E4Z0C2"/>
<feature type="domain" description="Reverse transcriptase" evidence="3">
    <location>
        <begin position="1"/>
        <end position="61"/>
    </location>
</feature>
<gene>
    <name evidence="4" type="ORF">GSOID_T00023206001</name>
</gene>
<dbReference type="InterPro" id="IPR043502">
    <property type="entry name" value="DNA/RNA_pol_sf"/>
</dbReference>
<dbReference type="GO" id="GO:0004523">
    <property type="term" value="F:RNA-DNA hybrid ribonuclease activity"/>
    <property type="evidence" value="ECO:0007669"/>
    <property type="project" value="UniProtKB-EC"/>
</dbReference>
<dbReference type="PROSITE" id="PS50878">
    <property type="entry name" value="RT_POL"/>
    <property type="match status" value="1"/>
</dbReference>
<dbReference type="Gene3D" id="3.30.70.270">
    <property type="match status" value="1"/>
</dbReference>
<reference evidence="4" key="1">
    <citation type="journal article" date="2010" name="Science">
        <title>Plasticity of animal genome architecture unmasked by rapid evolution of a pelagic tunicate.</title>
        <authorList>
            <person name="Denoeud F."/>
            <person name="Henriet S."/>
            <person name="Mungpakdee S."/>
            <person name="Aury J.M."/>
            <person name="Da Silva C."/>
            <person name="Brinkmann H."/>
            <person name="Mikhaleva J."/>
            <person name="Olsen L.C."/>
            <person name="Jubin C."/>
            <person name="Canestro C."/>
            <person name="Bouquet J.M."/>
            <person name="Danks G."/>
            <person name="Poulain J."/>
            <person name="Campsteijn C."/>
            <person name="Adamski M."/>
            <person name="Cross I."/>
            <person name="Yadetie F."/>
            <person name="Muffato M."/>
            <person name="Louis A."/>
            <person name="Butcher S."/>
            <person name="Tsagkogeorga G."/>
            <person name="Konrad A."/>
            <person name="Singh S."/>
            <person name="Jensen M.F."/>
            <person name="Cong E.H."/>
            <person name="Eikeseth-Otteraa H."/>
            <person name="Noel B."/>
            <person name="Anthouard V."/>
            <person name="Porcel B.M."/>
            <person name="Kachouri-Lafond R."/>
            <person name="Nishino A."/>
            <person name="Ugolini M."/>
            <person name="Chourrout P."/>
            <person name="Nishida H."/>
            <person name="Aasland R."/>
            <person name="Huzurbazar S."/>
            <person name="Westhof E."/>
            <person name="Delsuc F."/>
            <person name="Lehrach H."/>
            <person name="Reinhardt R."/>
            <person name="Weissenbach J."/>
            <person name="Roy S.W."/>
            <person name="Artiguenave F."/>
            <person name="Postlethwait J.H."/>
            <person name="Manak J.R."/>
            <person name="Thompson E.M."/>
            <person name="Jaillon O."/>
            <person name="Du Pasquier L."/>
            <person name="Boudinot P."/>
            <person name="Liberles D.A."/>
            <person name="Volff J.N."/>
            <person name="Philippe H."/>
            <person name="Lenhard B."/>
            <person name="Roest Crollius H."/>
            <person name="Wincker P."/>
            <person name="Chourrout D."/>
        </authorList>
    </citation>
    <scope>NUCLEOTIDE SEQUENCE [LARGE SCALE GENOMIC DNA]</scope>
</reference>
<dbReference type="EC" id="3.1.26.4" evidence="2"/>
<dbReference type="SUPFAM" id="SSF56672">
    <property type="entry name" value="DNA/RNA polymerases"/>
    <property type="match status" value="1"/>
</dbReference>
<dbReference type="PANTHER" id="PTHR33064:SF37">
    <property type="entry name" value="RIBONUCLEASE H"/>
    <property type="match status" value="1"/>
</dbReference>
<dbReference type="Proteomes" id="UP000011014">
    <property type="component" value="Unassembled WGS sequence"/>
</dbReference>
<dbReference type="EMBL" id="FN656292">
    <property type="protein sequence ID" value="CBY41150.1"/>
    <property type="molecule type" value="Genomic_DNA"/>
</dbReference>
<accession>E4Z0C2</accession>
<proteinExistence type="inferred from homology"/>
<evidence type="ECO:0000313" key="4">
    <source>
        <dbReference type="EMBL" id="CBY41150.1"/>
    </source>
</evidence>
<dbReference type="InterPro" id="IPR043128">
    <property type="entry name" value="Rev_trsase/Diguanyl_cyclase"/>
</dbReference>
<evidence type="ECO:0000259" key="3">
    <source>
        <dbReference type="PROSITE" id="PS50878"/>
    </source>
</evidence>
<protein>
    <recommendedName>
        <fullName evidence="2">ribonuclease H</fullName>
        <ecNumber evidence="2">3.1.26.4</ecNumber>
    </recommendedName>
</protein>
<dbReference type="InterPro" id="IPR051320">
    <property type="entry name" value="Viral_Replic_Matur_Polypro"/>
</dbReference>
<evidence type="ECO:0000256" key="2">
    <source>
        <dbReference type="ARBA" id="ARBA00012180"/>
    </source>
</evidence>
<comment type="similarity">
    <text evidence="1">Belongs to the beta type-B retroviral polymerase family. HERV class-II K(HML-2) pol subfamily.</text>
</comment>
<dbReference type="InterPro" id="IPR000477">
    <property type="entry name" value="RT_dom"/>
</dbReference>
<organism evidence="4">
    <name type="scientific">Oikopleura dioica</name>
    <name type="common">Tunicate</name>
    <dbReference type="NCBI Taxonomy" id="34765"/>
    <lineage>
        <taxon>Eukaryota</taxon>
        <taxon>Metazoa</taxon>
        <taxon>Chordata</taxon>
        <taxon>Tunicata</taxon>
        <taxon>Appendicularia</taxon>
        <taxon>Copelata</taxon>
        <taxon>Oikopleuridae</taxon>
        <taxon>Oikopleura</taxon>
    </lineage>
</organism>
<sequence>MRNRKYIRLFVDDVLIHHHSFEGFASTLDEVLILLDEAGFIISGAKTKLLHKEQKWLGRLIDGHSSRADPGNIKAIQQMQAPTTYRGLQCLLGALNWIRQYCGPDDGDNVAETSFSHLVKRISVLLRTNKPRDLAVISYDTMSTGRSSL</sequence>
<name>E4Z0C2_OIKDI</name>